<keyword evidence="2 4" id="KW-0067">ATP-binding</keyword>
<dbReference type="AlphaFoldDB" id="A0A7H9EHY6"/>
<dbReference type="KEGG" id="lsw:GTO87_00880"/>
<evidence type="ECO:0000259" key="3">
    <source>
        <dbReference type="PROSITE" id="PS50893"/>
    </source>
</evidence>
<dbReference type="InterPro" id="IPR003593">
    <property type="entry name" value="AAA+_ATPase"/>
</dbReference>
<evidence type="ECO:0000256" key="1">
    <source>
        <dbReference type="ARBA" id="ARBA00022741"/>
    </source>
</evidence>
<proteinExistence type="predicted"/>
<dbReference type="GO" id="GO:0016887">
    <property type="term" value="F:ATP hydrolysis activity"/>
    <property type="evidence" value="ECO:0007669"/>
    <property type="project" value="InterPro"/>
</dbReference>
<accession>A0A7H9EHY6</accession>
<protein>
    <submittedName>
        <fullName evidence="4">ATP-binding cassette domain-containing protein</fullName>
    </submittedName>
</protein>
<dbReference type="SMART" id="SM00382">
    <property type="entry name" value="AAA"/>
    <property type="match status" value="1"/>
</dbReference>
<dbReference type="Gene3D" id="3.40.50.300">
    <property type="entry name" value="P-loop containing nucleotide triphosphate hydrolases"/>
    <property type="match status" value="1"/>
</dbReference>
<reference evidence="4 5" key="1">
    <citation type="submission" date="2020-01" db="EMBL/GenBank/DDBJ databases">
        <title>Complete and circular genome sequences of six lactobacillus isolates from horses.</title>
        <authorList>
            <person name="Hassan H.M."/>
        </authorList>
    </citation>
    <scope>NUCLEOTIDE SEQUENCE [LARGE SCALE GENOMIC DNA]</scope>
    <source>
        <strain evidence="4 5">1A</strain>
    </source>
</reference>
<dbReference type="InterPro" id="IPR003439">
    <property type="entry name" value="ABC_transporter-like_ATP-bd"/>
</dbReference>
<evidence type="ECO:0000313" key="5">
    <source>
        <dbReference type="Proteomes" id="UP000510886"/>
    </source>
</evidence>
<organism evidence="4 5">
    <name type="scientific">Ligilactobacillus saerimneri</name>
    <dbReference type="NCBI Taxonomy" id="228229"/>
    <lineage>
        <taxon>Bacteria</taxon>
        <taxon>Bacillati</taxon>
        <taxon>Bacillota</taxon>
        <taxon>Bacilli</taxon>
        <taxon>Lactobacillales</taxon>
        <taxon>Lactobacillaceae</taxon>
        <taxon>Ligilactobacillus</taxon>
    </lineage>
</organism>
<dbReference type="PANTHER" id="PTHR43158">
    <property type="entry name" value="SKFA PEPTIDE EXPORT ATP-BINDING PROTEIN SKFE"/>
    <property type="match status" value="1"/>
</dbReference>
<dbReference type="EMBL" id="CP047418">
    <property type="protein sequence ID" value="QLL77310.1"/>
    <property type="molecule type" value="Genomic_DNA"/>
</dbReference>
<name>A0A7H9EHY6_9LACO</name>
<dbReference type="PANTHER" id="PTHR43158:SF5">
    <property type="entry name" value="ABC TRANSPORTER, ATP-BINDING PROTEIN"/>
    <property type="match status" value="1"/>
</dbReference>
<dbReference type="InterPro" id="IPR027417">
    <property type="entry name" value="P-loop_NTPase"/>
</dbReference>
<evidence type="ECO:0000256" key="2">
    <source>
        <dbReference type="ARBA" id="ARBA00022840"/>
    </source>
</evidence>
<dbReference type="GeneID" id="89599128"/>
<dbReference type="Pfam" id="PF00005">
    <property type="entry name" value="ABC_tran"/>
    <property type="match status" value="1"/>
</dbReference>
<dbReference type="Proteomes" id="UP000510886">
    <property type="component" value="Chromosome"/>
</dbReference>
<evidence type="ECO:0000313" key="4">
    <source>
        <dbReference type="EMBL" id="QLL77310.1"/>
    </source>
</evidence>
<dbReference type="GO" id="GO:0005524">
    <property type="term" value="F:ATP binding"/>
    <property type="evidence" value="ECO:0007669"/>
    <property type="project" value="UniProtKB-KW"/>
</dbReference>
<dbReference type="PROSITE" id="PS50893">
    <property type="entry name" value="ABC_TRANSPORTER_2"/>
    <property type="match status" value="1"/>
</dbReference>
<keyword evidence="1" id="KW-0547">Nucleotide-binding</keyword>
<feature type="domain" description="ABC transporter" evidence="3">
    <location>
        <begin position="4"/>
        <end position="229"/>
    </location>
</feature>
<gene>
    <name evidence="4" type="ORF">GTO87_00880</name>
</gene>
<sequence>MNGLKISHLSVKFKKKEVLQDISVTFQPQTIYGLLGRNGIGKTTLLSLIANRIFAQDGEITLDGHSVVDNDLALQRIYVMGERNLYPKNLKLATILADTAAFYGGLDQAYAERLAQKFGLDLDQKYGQLSTGYRSIFKDIIALTVTADYILLDEPVLGLDANHRDMFYQELIDTYAKKPRTFIMSTHLIEEVANIITHAVILSAGKVILDEEVDEMMTKSYLVTGPEKEVTAYVEGLNVIGKEQLGRMTGYYVYDDLPEMRILPDTVYLEKMPLEKLFIYLTQQTTERKEG</sequence>
<dbReference type="RefSeq" id="WP_180849162.1">
    <property type="nucleotide sequence ID" value="NZ_CANCVW010000007.1"/>
</dbReference>
<dbReference type="SUPFAM" id="SSF52540">
    <property type="entry name" value="P-loop containing nucleoside triphosphate hydrolases"/>
    <property type="match status" value="1"/>
</dbReference>